<evidence type="ECO:0000313" key="3">
    <source>
        <dbReference type="Proteomes" id="UP001153076"/>
    </source>
</evidence>
<evidence type="ECO:0000256" key="1">
    <source>
        <dbReference type="SAM" id="MobiDB-lite"/>
    </source>
</evidence>
<feature type="region of interest" description="Disordered" evidence="1">
    <location>
        <begin position="45"/>
        <end position="93"/>
    </location>
</feature>
<feature type="compositionally biased region" description="Polar residues" evidence="1">
    <location>
        <begin position="61"/>
        <end position="74"/>
    </location>
</feature>
<comment type="caution">
    <text evidence="2">The sequence shown here is derived from an EMBL/GenBank/DDBJ whole genome shotgun (WGS) entry which is preliminary data.</text>
</comment>
<gene>
    <name evidence="2" type="ORF">Cgig2_025751</name>
</gene>
<dbReference type="EMBL" id="JAKOGI010001658">
    <property type="protein sequence ID" value="KAJ8424534.1"/>
    <property type="molecule type" value="Genomic_DNA"/>
</dbReference>
<name>A0A9Q1JIT2_9CARY</name>
<keyword evidence="3" id="KW-1185">Reference proteome</keyword>
<accession>A0A9Q1JIT2</accession>
<organism evidence="2 3">
    <name type="scientific">Carnegiea gigantea</name>
    <dbReference type="NCBI Taxonomy" id="171969"/>
    <lineage>
        <taxon>Eukaryota</taxon>
        <taxon>Viridiplantae</taxon>
        <taxon>Streptophyta</taxon>
        <taxon>Embryophyta</taxon>
        <taxon>Tracheophyta</taxon>
        <taxon>Spermatophyta</taxon>
        <taxon>Magnoliopsida</taxon>
        <taxon>eudicotyledons</taxon>
        <taxon>Gunneridae</taxon>
        <taxon>Pentapetalae</taxon>
        <taxon>Caryophyllales</taxon>
        <taxon>Cactineae</taxon>
        <taxon>Cactaceae</taxon>
        <taxon>Cactoideae</taxon>
        <taxon>Echinocereeae</taxon>
        <taxon>Carnegiea</taxon>
    </lineage>
</organism>
<protein>
    <submittedName>
        <fullName evidence="2">Uncharacterized protein</fullName>
    </submittedName>
</protein>
<dbReference type="Proteomes" id="UP001153076">
    <property type="component" value="Unassembled WGS sequence"/>
</dbReference>
<evidence type="ECO:0000313" key="2">
    <source>
        <dbReference type="EMBL" id="KAJ8424534.1"/>
    </source>
</evidence>
<sequence length="327" mass="35613">MLFTFDALLYITYVVGFFKTHHLLVSSGFSPLSLLMSYNSSTSPLSCTNSENGDNDHDRQNSNVRDSSKPSGSHTVGGGRGDHPRASHQKRGSSYAQAMKFGVGCSHHSQHSPTSQRINPALSPFDPVVDPETGLHEVCALFGSKSHQIDSCLELPAQLKVEIVVEKFGGTKVTTPVTTSTSSHVNAPVTIADQWIRMSLKKCIRSTASSSMGKMSPLKPPSTPKVTIVDPVMSPKDLDVPPLYAATHSHVQESPCIGSSHVPPPDTLILAHSDKMINYEQLVNINPLNAMDVDLLDDPNVNDYEDSHDLMLKEEEMADSFLNLEHI</sequence>
<dbReference type="AlphaFoldDB" id="A0A9Q1JIT2"/>
<reference evidence="2" key="1">
    <citation type="submission" date="2022-04" db="EMBL/GenBank/DDBJ databases">
        <title>Carnegiea gigantea Genome sequencing and assembly v2.</title>
        <authorList>
            <person name="Copetti D."/>
            <person name="Sanderson M.J."/>
            <person name="Burquez A."/>
            <person name="Wojciechowski M.F."/>
        </authorList>
    </citation>
    <scope>NUCLEOTIDE SEQUENCE</scope>
    <source>
        <strain evidence="2">SGP5-SGP5p</strain>
        <tissue evidence="2">Aerial part</tissue>
    </source>
</reference>
<proteinExistence type="predicted"/>